<keyword evidence="6" id="KW-0732">Signal</keyword>
<dbReference type="EMBL" id="BMDG01000003">
    <property type="protein sequence ID" value="GGI06157.1"/>
    <property type="molecule type" value="Genomic_DNA"/>
</dbReference>
<feature type="active site" description="Charge relay system" evidence="5">
    <location>
        <position position="255"/>
    </location>
</feature>
<dbReference type="InterPro" id="IPR000209">
    <property type="entry name" value="Peptidase_S8/S53_dom"/>
</dbReference>
<dbReference type="InterPro" id="IPR006311">
    <property type="entry name" value="TAT_signal"/>
</dbReference>
<dbReference type="InterPro" id="IPR015500">
    <property type="entry name" value="Peptidase_S8_subtilisin-rel"/>
</dbReference>
<keyword evidence="4 5" id="KW-0720">Serine protease</keyword>
<dbReference type="InterPro" id="IPR013784">
    <property type="entry name" value="Carb-bd-like_fold"/>
</dbReference>
<keyword evidence="3 5" id="KW-0378">Hydrolase</keyword>
<accession>A0ABQ2B466</accession>
<dbReference type="Proteomes" id="UP000632535">
    <property type="component" value="Unassembled WGS sequence"/>
</dbReference>
<keyword evidence="2 5" id="KW-0645">Protease</keyword>
<sequence length="853" mass="86436">MHLFHPSRRRRFAPVALAATAAAALLAGPALAATATAAPAVAASAAGKIDPALERAVDGGDEATFFVVLQGSADLVQARAKQSKRAKAKATYGALRSEANRAQRSLTAWLDAEKIGHEDFWITSSVLVTGDEALVDELAQRSDVAELVQEKHYAIDAGETTTETAADEAGGTGTTATPEWGVTDIRADQVWSQYADRGEGVVIANIDSGVQFDHPALVDSYAGNDGDGSFTHDYHWFNPTGECDDAAVPCDNNGHGSHTMGTMVGADGIGVAPGATWIAAKGCESRSCSDSSLLAAGQWVLAPTDANGENPRPELAPDIVNNSWGGGFTTFYEDTIAAWTAAGIFAPFSAGNGGNGVSCSTAESPGAQATTYAVGAYDVNGTIANFSGFGPSLVDGSAVPSIAAPGVDVRSAAPGSEYATLSGTSMAAPHVAGAAALVMAAAPTLVGDVAGTRAVLDDAARDVDDTHCGGTVDANNVWGEGKLDALAAVVAAPKEAATVTGTVTDEATGAALPDVSVELTGTGSRTVKTGSDGTFSVHLLPGTYDVTLSGYGYATRTLAGVALVDDQELVQAVALAPVPAHAVSGTVLDVAGDPLGGATVAVAGTPVPAVTTAADGTYTLPQVAEGDYTLTVTPSAPVLCNGEHAGALTVDGDETADVQVPARTDRSGHSCAPASYGWVAGKTRVALSGDEDAATVALPFGVDFYGVTYDEVAVTTNGLLNFLAPRVGDYANEVLPSNAAPNGIVAAYWDDLTVDKKSKVTTGTVGSAGDRRFAVVWTDVLVADGSGDRVTFEAVLHEADGAVTLQYQSVPDGGAHATVGIENQAGSDALQYSFDQPVLTAGSAIRFAQGDQR</sequence>
<dbReference type="SUPFAM" id="SSF49464">
    <property type="entry name" value="Carboxypeptidase regulatory domain-like"/>
    <property type="match status" value="1"/>
</dbReference>
<dbReference type="Gene3D" id="2.60.40.1120">
    <property type="entry name" value="Carboxypeptidase-like, regulatory domain"/>
    <property type="match status" value="2"/>
</dbReference>
<evidence type="ECO:0000313" key="8">
    <source>
        <dbReference type="EMBL" id="GGI06157.1"/>
    </source>
</evidence>
<dbReference type="InterPro" id="IPR051048">
    <property type="entry name" value="Peptidase_S8/S53_subtilisin"/>
</dbReference>
<dbReference type="Pfam" id="PF13620">
    <property type="entry name" value="CarboxypepD_reg"/>
    <property type="match status" value="2"/>
</dbReference>
<feature type="chain" id="PRO_5045630258" evidence="6">
    <location>
        <begin position="33"/>
        <end position="853"/>
    </location>
</feature>
<name>A0ABQ2B466_9MICO</name>
<evidence type="ECO:0000256" key="2">
    <source>
        <dbReference type="ARBA" id="ARBA00022670"/>
    </source>
</evidence>
<evidence type="ECO:0000256" key="1">
    <source>
        <dbReference type="ARBA" id="ARBA00011073"/>
    </source>
</evidence>
<dbReference type="SUPFAM" id="SSF52743">
    <property type="entry name" value="Subtilisin-like"/>
    <property type="match status" value="1"/>
</dbReference>
<feature type="active site" description="Charge relay system" evidence="5">
    <location>
        <position position="207"/>
    </location>
</feature>
<dbReference type="InterPro" id="IPR023828">
    <property type="entry name" value="Peptidase_S8_Ser-AS"/>
</dbReference>
<dbReference type="Gene3D" id="3.40.50.200">
    <property type="entry name" value="Peptidase S8/S53 domain"/>
    <property type="match status" value="1"/>
</dbReference>
<dbReference type="InterPro" id="IPR036852">
    <property type="entry name" value="Peptidase_S8/S53_dom_sf"/>
</dbReference>
<dbReference type="PRINTS" id="PR00723">
    <property type="entry name" value="SUBTILISIN"/>
</dbReference>
<dbReference type="Pfam" id="PF00082">
    <property type="entry name" value="Peptidase_S8"/>
    <property type="match status" value="1"/>
</dbReference>
<comment type="similarity">
    <text evidence="1 5">Belongs to the peptidase S8 family.</text>
</comment>
<reference evidence="9" key="1">
    <citation type="journal article" date="2019" name="Int. J. Syst. Evol. Microbiol.">
        <title>The Global Catalogue of Microorganisms (GCM) 10K type strain sequencing project: providing services to taxonomists for standard genome sequencing and annotation.</title>
        <authorList>
            <consortium name="The Broad Institute Genomics Platform"/>
            <consortium name="The Broad Institute Genome Sequencing Center for Infectious Disease"/>
            <person name="Wu L."/>
            <person name="Ma J."/>
        </authorList>
    </citation>
    <scope>NUCLEOTIDE SEQUENCE [LARGE SCALE GENOMIC DNA]</scope>
    <source>
        <strain evidence="9">CCM 8653</strain>
    </source>
</reference>
<gene>
    <name evidence="8" type="ORF">GCM10007368_09760</name>
</gene>
<protein>
    <submittedName>
        <fullName evidence="8">Peptidase S8</fullName>
    </submittedName>
</protein>
<evidence type="ECO:0000256" key="3">
    <source>
        <dbReference type="ARBA" id="ARBA00022801"/>
    </source>
</evidence>
<dbReference type="PROSITE" id="PS00138">
    <property type="entry name" value="SUBTILASE_SER"/>
    <property type="match status" value="1"/>
</dbReference>
<dbReference type="PANTHER" id="PTHR43399:SF4">
    <property type="entry name" value="CELL WALL-ASSOCIATED PROTEASE"/>
    <property type="match status" value="1"/>
</dbReference>
<feature type="domain" description="Peptidase S8/S53" evidence="7">
    <location>
        <begin position="198"/>
        <end position="466"/>
    </location>
</feature>
<dbReference type="RefSeq" id="WP_188522550.1">
    <property type="nucleotide sequence ID" value="NZ_BMDG01000003.1"/>
</dbReference>
<dbReference type="InterPro" id="IPR008969">
    <property type="entry name" value="CarboxyPept-like_regulatory"/>
</dbReference>
<dbReference type="PROSITE" id="PS51318">
    <property type="entry name" value="TAT"/>
    <property type="match status" value="1"/>
</dbReference>
<comment type="caution">
    <text evidence="8">The sequence shown here is derived from an EMBL/GenBank/DDBJ whole genome shotgun (WGS) entry which is preliminary data.</text>
</comment>
<dbReference type="PROSITE" id="PS51892">
    <property type="entry name" value="SUBTILASE"/>
    <property type="match status" value="1"/>
</dbReference>
<evidence type="ECO:0000256" key="6">
    <source>
        <dbReference type="SAM" id="SignalP"/>
    </source>
</evidence>
<evidence type="ECO:0000256" key="4">
    <source>
        <dbReference type="ARBA" id="ARBA00022825"/>
    </source>
</evidence>
<dbReference type="PANTHER" id="PTHR43399">
    <property type="entry name" value="SUBTILISIN-RELATED"/>
    <property type="match status" value="1"/>
</dbReference>
<evidence type="ECO:0000256" key="5">
    <source>
        <dbReference type="PROSITE-ProRule" id="PRU01240"/>
    </source>
</evidence>
<evidence type="ECO:0000313" key="9">
    <source>
        <dbReference type="Proteomes" id="UP000632535"/>
    </source>
</evidence>
<feature type="active site" description="Charge relay system" evidence="5">
    <location>
        <position position="425"/>
    </location>
</feature>
<feature type="signal peptide" evidence="6">
    <location>
        <begin position="1"/>
        <end position="32"/>
    </location>
</feature>
<keyword evidence="9" id="KW-1185">Reference proteome</keyword>
<dbReference type="SUPFAM" id="SSF49452">
    <property type="entry name" value="Starch-binding domain-like"/>
    <property type="match status" value="1"/>
</dbReference>
<organism evidence="8 9">
    <name type="scientific">Isoptericola cucumis</name>
    <dbReference type="NCBI Taxonomy" id="1776856"/>
    <lineage>
        <taxon>Bacteria</taxon>
        <taxon>Bacillati</taxon>
        <taxon>Actinomycetota</taxon>
        <taxon>Actinomycetes</taxon>
        <taxon>Micrococcales</taxon>
        <taxon>Promicromonosporaceae</taxon>
        <taxon>Isoptericola</taxon>
    </lineage>
</organism>
<evidence type="ECO:0000259" key="7">
    <source>
        <dbReference type="Pfam" id="PF00082"/>
    </source>
</evidence>
<proteinExistence type="inferred from homology"/>